<dbReference type="eggNOG" id="KOG4177">
    <property type="taxonomic scope" value="Eukaryota"/>
</dbReference>
<keyword evidence="2 3" id="KW-0040">ANK repeat</keyword>
<dbReference type="OrthoDB" id="6718656at2759"/>
<dbReference type="SMART" id="SM00248">
    <property type="entry name" value="ANK"/>
    <property type="match status" value="2"/>
</dbReference>
<dbReference type="PANTHER" id="PTHR43828">
    <property type="entry name" value="ASPARAGINASE"/>
    <property type="match status" value="1"/>
</dbReference>
<evidence type="ECO:0000313" key="6">
    <source>
        <dbReference type="EMBL" id="EPX74207.1"/>
    </source>
</evidence>
<dbReference type="Gene3D" id="1.25.40.20">
    <property type="entry name" value="Ankyrin repeat-containing domain"/>
    <property type="match status" value="1"/>
</dbReference>
<dbReference type="GO" id="GO:0000785">
    <property type="term" value="C:chromatin"/>
    <property type="evidence" value="ECO:0007669"/>
    <property type="project" value="EnsemblFungi"/>
</dbReference>
<name>S9Q292_SCHOY</name>
<dbReference type="AlphaFoldDB" id="S9Q292"/>
<dbReference type="Gene3D" id="3.10.260.10">
    <property type="entry name" value="Transcription regulator HTH, APSES-type DNA-binding domain"/>
    <property type="match status" value="1"/>
</dbReference>
<dbReference type="GO" id="GO:0030907">
    <property type="term" value="C:MBF transcription complex"/>
    <property type="evidence" value="ECO:0007669"/>
    <property type="project" value="EnsemblFungi"/>
</dbReference>
<sequence>MFASHVKKTIYSGVNVYECNINGNFLMKRCHDQWMNATQILKIAELDKPRRTRILEKFAQKGLHEKVQGGCGKYQGTWVPLDRAVELAQEYDVYTAISSLLEYNEPQMNPVHLYTPQSMQKPSNKLTSSYASNNEFCVSQPSSEPYSSQELPSAPRMQDLSNTLSLQANVSQNPILSSVDLNDALGIKEVIPTSKHYSQALLDYFLLSNNTQPPDFVYDRPADWDVNASIDEDGHTALHWAAAMGNLEMMHALLQAEANVVSVNYLQQTSLMRCVMFTMNYDLQTFELVSELLQSALCMTDNFGQTVFHHVALLASSKSKMEAARYYMDILLQNLTSTQSVEVATQILNVQDDRGDTALLICARNGAKRCARLLMAFYACATIPNNQGQYPSDFLTSEEMEFPLQQDNSKGFFDNITAEGALRSLTNKNPSFLKNSLMKNALPNVLSRIKELTKYHESSLSDKQTTFSLATEVLEQTVRESETNQRLWNEATNNEPNHLINQRMELKNTLIRLLELVKAATHQIETFQALQLNKYVSYFSQIWGENDELDLVGSHTIAEVPSVSRMEVDSNPSEYEKQRIELENQLAALQKRRKEKIMEILDMISLDTLYSSKTR</sequence>
<proteinExistence type="predicted"/>
<dbReference type="InterPro" id="IPR018004">
    <property type="entry name" value="KilA/APSES_HTH"/>
</dbReference>
<dbReference type="PROSITE" id="PS50088">
    <property type="entry name" value="ANK_REPEAT"/>
    <property type="match status" value="1"/>
</dbReference>
<dbReference type="SMART" id="SM01252">
    <property type="entry name" value="KilA-N"/>
    <property type="match status" value="1"/>
</dbReference>
<dbReference type="GeneID" id="25032391"/>
<evidence type="ECO:0000256" key="3">
    <source>
        <dbReference type="PROSITE-ProRule" id="PRU00023"/>
    </source>
</evidence>
<dbReference type="InterPro" id="IPR051642">
    <property type="entry name" value="SWI6-like"/>
</dbReference>
<dbReference type="SUPFAM" id="SSF54616">
    <property type="entry name" value="DNA-binding domain of Mlu1-box binding protein MBP1"/>
    <property type="match status" value="1"/>
</dbReference>
<keyword evidence="4" id="KW-0175">Coiled coil</keyword>
<dbReference type="GO" id="GO:0001228">
    <property type="term" value="F:DNA-binding transcription activator activity, RNA polymerase II-specific"/>
    <property type="evidence" value="ECO:0007669"/>
    <property type="project" value="EnsemblFungi"/>
</dbReference>
<feature type="coiled-coil region" evidence="4">
    <location>
        <begin position="572"/>
        <end position="599"/>
    </location>
</feature>
<dbReference type="PROSITE" id="PS51299">
    <property type="entry name" value="HTH_APSES"/>
    <property type="match status" value="1"/>
</dbReference>
<dbReference type="PANTHER" id="PTHR43828:SF16">
    <property type="entry name" value="CELL DIVISION CYCLE-RELATED PROTEIN RES1_SCT1"/>
    <property type="match status" value="1"/>
</dbReference>
<dbReference type="InterPro" id="IPR036770">
    <property type="entry name" value="Ankyrin_rpt-contain_sf"/>
</dbReference>
<evidence type="ECO:0000256" key="1">
    <source>
        <dbReference type="ARBA" id="ARBA00022737"/>
    </source>
</evidence>
<dbReference type="Pfam" id="PF00023">
    <property type="entry name" value="Ank"/>
    <property type="match status" value="1"/>
</dbReference>
<dbReference type="HOGENOM" id="CLU_009666_3_1_1"/>
<dbReference type="EMBL" id="KE503206">
    <property type="protein sequence ID" value="EPX74207.1"/>
    <property type="molecule type" value="Genomic_DNA"/>
</dbReference>
<dbReference type="SUPFAM" id="SSF48403">
    <property type="entry name" value="Ankyrin repeat"/>
    <property type="match status" value="1"/>
</dbReference>
<keyword evidence="7" id="KW-1185">Reference proteome</keyword>
<dbReference type="GO" id="GO:0000978">
    <property type="term" value="F:RNA polymerase II cis-regulatory region sequence-specific DNA binding"/>
    <property type="evidence" value="ECO:0007669"/>
    <property type="project" value="EnsemblFungi"/>
</dbReference>
<dbReference type="InterPro" id="IPR003163">
    <property type="entry name" value="Tscrpt_reg_HTH_APSES-type"/>
</dbReference>
<reference evidence="6 7" key="1">
    <citation type="journal article" date="2011" name="Science">
        <title>Comparative functional genomics of the fission yeasts.</title>
        <authorList>
            <person name="Rhind N."/>
            <person name="Chen Z."/>
            <person name="Yassour M."/>
            <person name="Thompson D.A."/>
            <person name="Haas B.J."/>
            <person name="Habib N."/>
            <person name="Wapinski I."/>
            <person name="Roy S."/>
            <person name="Lin M.F."/>
            <person name="Heiman D.I."/>
            <person name="Young S.K."/>
            <person name="Furuya K."/>
            <person name="Guo Y."/>
            <person name="Pidoux A."/>
            <person name="Chen H.M."/>
            <person name="Robbertse B."/>
            <person name="Goldberg J.M."/>
            <person name="Aoki K."/>
            <person name="Bayne E.H."/>
            <person name="Berlin A.M."/>
            <person name="Desjardins C.A."/>
            <person name="Dobbs E."/>
            <person name="Dukaj L."/>
            <person name="Fan L."/>
            <person name="FitzGerald M.G."/>
            <person name="French C."/>
            <person name="Gujja S."/>
            <person name="Hansen K."/>
            <person name="Keifenheim D."/>
            <person name="Levin J.Z."/>
            <person name="Mosher R.A."/>
            <person name="Mueller C.A."/>
            <person name="Pfiffner J."/>
            <person name="Priest M."/>
            <person name="Russ C."/>
            <person name="Smialowska A."/>
            <person name="Swoboda P."/>
            <person name="Sykes S.M."/>
            <person name="Vaughn M."/>
            <person name="Vengrova S."/>
            <person name="Yoder R."/>
            <person name="Zeng Q."/>
            <person name="Allshire R."/>
            <person name="Baulcombe D."/>
            <person name="Birren B.W."/>
            <person name="Brown W."/>
            <person name="Ekwall K."/>
            <person name="Kellis M."/>
            <person name="Leatherwood J."/>
            <person name="Levin H."/>
            <person name="Margalit H."/>
            <person name="Martienssen R."/>
            <person name="Nieduszynski C.A."/>
            <person name="Spatafora J.W."/>
            <person name="Friedman N."/>
            <person name="Dalgaard J.Z."/>
            <person name="Baumann P."/>
            <person name="Niki H."/>
            <person name="Regev A."/>
            <person name="Nusbaum C."/>
        </authorList>
    </citation>
    <scope>NUCLEOTIDE SEQUENCE [LARGE SCALE GENOMIC DNA]</scope>
    <source>
        <strain evidence="7">yFS286</strain>
    </source>
</reference>
<dbReference type="InterPro" id="IPR036887">
    <property type="entry name" value="HTH_APSES_sf"/>
</dbReference>
<feature type="repeat" description="ANK" evidence="3">
    <location>
        <begin position="233"/>
        <end position="265"/>
    </location>
</feature>
<evidence type="ECO:0000256" key="2">
    <source>
        <dbReference type="ARBA" id="ARBA00023043"/>
    </source>
</evidence>
<dbReference type="Pfam" id="PF04383">
    <property type="entry name" value="KilA-N"/>
    <property type="match status" value="1"/>
</dbReference>
<dbReference type="RefSeq" id="XP_013017361.1">
    <property type="nucleotide sequence ID" value="XM_013161907.1"/>
</dbReference>
<evidence type="ECO:0000313" key="7">
    <source>
        <dbReference type="Proteomes" id="UP000016088"/>
    </source>
</evidence>
<dbReference type="Proteomes" id="UP000016088">
    <property type="component" value="Unassembled WGS sequence"/>
</dbReference>
<feature type="domain" description="HTH APSES-type" evidence="5">
    <location>
        <begin position="6"/>
        <end position="112"/>
    </location>
</feature>
<keyword evidence="1" id="KW-0677">Repeat</keyword>
<evidence type="ECO:0000256" key="4">
    <source>
        <dbReference type="SAM" id="Coils"/>
    </source>
</evidence>
<dbReference type="PROSITE" id="PS50297">
    <property type="entry name" value="ANK_REP_REGION"/>
    <property type="match status" value="1"/>
</dbReference>
<organism evidence="6 7">
    <name type="scientific">Schizosaccharomyces octosporus (strain yFS286)</name>
    <name type="common">Fission yeast</name>
    <name type="synonym">Octosporomyces octosporus</name>
    <dbReference type="NCBI Taxonomy" id="483514"/>
    <lineage>
        <taxon>Eukaryota</taxon>
        <taxon>Fungi</taxon>
        <taxon>Dikarya</taxon>
        <taxon>Ascomycota</taxon>
        <taxon>Taphrinomycotina</taxon>
        <taxon>Schizosaccharomycetes</taxon>
        <taxon>Schizosaccharomycetales</taxon>
        <taxon>Schizosaccharomycetaceae</taxon>
        <taxon>Schizosaccharomyces</taxon>
    </lineage>
</organism>
<accession>S9Q292</accession>
<dbReference type="VEuPathDB" id="FungiDB:SOCG_03419"/>
<dbReference type="InterPro" id="IPR002110">
    <property type="entry name" value="Ankyrin_rpt"/>
</dbReference>
<gene>
    <name evidence="6" type="ORF">SOCG_03419</name>
</gene>
<protein>
    <submittedName>
        <fullName evidence="6">MBF transcription factor complex subunit Res1</fullName>
    </submittedName>
</protein>
<dbReference type="OMA" id="AMGNLEM"/>
<evidence type="ECO:0000259" key="5">
    <source>
        <dbReference type="PROSITE" id="PS51299"/>
    </source>
</evidence>